<protein>
    <submittedName>
        <fullName evidence="2">Uncharacterized protein</fullName>
    </submittedName>
</protein>
<feature type="chain" id="PRO_5035459827" evidence="1">
    <location>
        <begin position="17"/>
        <end position="302"/>
    </location>
</feature>
<evidence type="ECO:0000313" key="2">
    <source>
        <dbReference type="EMBL" id="KAH7347324.1"/>
    </source>
</evidence>
<sequence length="302" mass="30417">MQFKLATLVLASLAIAAPTAPIEERQTTVTGSLLTILSSFQATSQGSVKIIQDSGAAAFGSATAAAAVAQKLIIDNVRSISAAATASAGLLTGEIGKLPVTTSEEVSKLSVEQRRQIAEAVVTLQTAVAGIQPIYDIKIKDFTPELRQIIDDEVKLVQNSVGPLINPVAGFASLVVNNAPKADFDVVGIPAAIAELRSVVDKQIAFIGLGIDLNKAFPAAPALPAASGVPSVSIPAIALPSVSVPAIALPSISVPSVPAPSVSVPAIAVPSIKAPAVPSISVPAIAIPKITPPAGLPRPAAV</sequence>
<gene>
    <name evidence="2" type="ORF">B0T11DRAFT_333440</name>
</gene>
<dbReference type="EMBL" id="JAGPXD010000007">
    <property type="protein sequence ID" value="KAH7347324.1"/>
    <property type="molecule type" value="Genomic_DNA"/>
</dbReference>
<dbReference type="OrthoDB" id="4838383at2759"/>
<organism evidence="2 3">
    <name type="scientific">Plectosphaerella cucumerina</name>
    <dbReference type="NCBI Taxonomy" id="40658"/>
    <lineage>
        <taxon>Eukaryota</taxon>
        <taxon>Fungi</taxon>
        <taxon>Dikarya</taxon>
        <taxon>Ascomycota</taxon>
        <taxon>Pezizomycotina</taxon>
        <taxon>Sordariomycetes</taxon>
        <taxon>Hypocreomycetidae</taxon>
        <taxon>Glomerellales</taxon>
        <taxon>Plectosphaerellaceae</taxon>
        <taxon>Plectosphaerella</taxon>
    </lineage>
</organism>
<keyword evidence="1" id="KW-0732">Signal</keyword>
<name>A0A8K0T603_9PEZI</name>
<feature type="signal peptide" evidence="1">
    <location>
        <begin position="1"/>
        <end position="16"/>
    </location>
</feature>
<evidence type="ECO:0000256" key="1">
    <source>
        <dbReference type="SAM" id="SignalP"/>
    </source>
</evidence>
<dbReference type="Proteomes" id="UP000813385">
    <property type="component" value="Unassembled WGS sequence"/>
</dbReference>
<keyword evidence="3" id="KW-1185">Reference proteome</keyword>
<accession>A0A8K0T603</accession>
<evidence type="ECO:0000313" key="3">
    <source>
        <dbReference type="Proteomes" id="UP000813385"/>
    </source>
</evidence>
<reference evidence="2" key="1">
    <citation type="journal article" date="2021" name="Nat. Commun.">
        <title>Genetic determinants of endophytism in the Arabidopsis root mycobiome.</title>
        <authorList>
            <person name="Mesny F."/>
            <person name="Miyauchi S."/>
            <person name="Thiergart T."/>
            <person name="Pickel B."/>
            <person name="Atanasova L."/>
            <person name="Karlsson M."/>
            <person name="Huettel B."/>
            <person name="Barry K.W."/>
            <person name="Haridas S."/>
            <person name="Chen C."/>
            <person name="Bauer D."/>
            <person name="Andreopoulos W."/>
            <person name="Pangilinan J."/>
            <person name="LaButti K."/>
            <person name="Riley R."/>
            <person name="Lipzen A."/>
            <person name="Clum A."/>
            <person name="Drula E."/>
            <person name="Henrissat B."/>
            <person name="Kohler A."/>
            <person name="Grigoriev I.V."/>
            <person name="Martin F.M."/>
            <person name="Hacquard S."/>
        </authorList>
    </citation>
    <scope>NUCLEOTIDE SEQUENCE</scope>
    <source>
        <strain evidence="2">MPI-CAGE-AT-0016</strain>
    </source>
</reference>
<dbReference type="AlphaFoldDB" id="A0A8K0T603"/>
<proteinExistence type="predicted"/>
<comment type="caution">
    <text evidence="2">The sequence shown here is derived from an EMBL/GenBank/DDBJ whole genome shotgun (WGS) entry which is preliminary data.</text>
</comment>